<organism evidence="1">
    <name type="scientific">Candidatus Kentrum sp. FW</name>
    <dbReference type="NCBI Taxonomy" id="2126338"/>
    <lineage>
        <taxon>Bacteria</taxon>
        <taxon>Pseudomonadati</taxon>
        <taxon>Pseudomonadota</taxon>
        <taxon>Gammaproteobacteria</taxon>
        <taxon>Candidatus Kentrum</taxon>
    </lineage>
</organism>
<gene>
    <name evidence="1" type="ORF">BECKFW1821C_GA0114237_103710</name>
</gene>
<evidence type="ECO:0000313" key="1">
    <source>
        <dbReference type="EMBL" id="VFJ72766.1"/>
    </source>
</evidence>
<proteinExistence type="predicted"/>
<accession>A0A450TUS5</accession>
<name>A0A450TUS5_9GAMM</name>
<sequence>MNTLRNHMLHEVTQLDIKSLMALQSMMAALKKPASPVVVQKRGAAAAHCRRVLGNMKGNLSETIMEERAERL</sequence>
<dbReference type="AlphaFoldDB" id="A0A450TUS5"/>
<reference evidence="1" key="1">
    <citation type="submission" date="2019-02" db="EMBL/GenBank/DDBJ databases">
        <authorList>
            <person name="Gruber-Vodicka R. H."/>
            <person name="Seah K. B. B."/>
        </authorList>
    </citation>
    <scope>NUCLEOTIDE SEQUENCE</scope>
    <source>
        <strain evidence="1">BECK_BZ131</strain>
    </source>
</reference>
<protein>
    <submittedName>
        <fullName evidence="1">Uncharacterized protein</fullName>
    </submittedName>
</protein>
<dbReference type="EMBL" id="CAADFE010000037">
    <property type="protein sequence ID" value="VFJ72766.1"/>
    <property type="molecule type" value="Genomic_DNA"/>
</dbReference>